<sequence>MITVIGGGPAGRLASIHLALGGREVVLIDKRKELGGQCLHKGCMVICALNDIARSLEDCRNLKELGVFDTVPATDYSLALKGMKKTQEKIAKVLDKETRDCGVDVVTGEVSVNGKEYTLDGEKTKPDSLIIATGSIPAIPRVEGIGLPGVYNPHTITEHGILPEKLAIIGGGVVAAEYGYIFSSLGVETEIISRSSFLRGKPGHLVKAAKKELESVNIRENSALKRITGEENVTGADIIQKGVKLHTEADMILIATGLSPNSGMISGIKKGSMGEITVNERMETDIPGVYAAGDVTGPPFLTPVARLEGIIAADNILGKKVRSIPACIPRSIKLRYEHSFFETDNENRTEISIPAPAGPGSFWYVHKSHTGRTMISTEAGKDNINGMYLGSPGSGPALAQMAYNISKSAETPDFSEYLEIHPSTDGIPYLIKYMNQLKESRQ</sequence>
<accession>E1RFN8</accession>
<evidence type="ECO:0000259" key="1">
    <source>
        <dbReference type="Pfam" id="PF07992"/>
    </source>
</evidence>
<dbReference type="InterPro" id="IPR036188">
    <property type="entry name" value="FAD/NAD-bd_sf"/>
</dbReference>
<dbReference type="KEGG" id="mpi:Mpet_2599"/>
<dbReference type="OrthoDB" id="27922at2157"/>
<dbReference type="SUPFAM" id="SSF51905">
    <property type="entry name" value="FAD/NAD(P)-binding domain"/>
    <property type="match status" value="1"/>
</dbReference>
<dbReference type="PANTHER" id="PTHR22912:SF151">
    <property type="entry name" value="DIHYDROLIPOYL DEHYDROGENASE, MITOCHONDRIAL"/>
    <property type="match status" value="1"/>
</dbReference>
<dbReference type="STRING" id="679926.Mpet_2599"/>
<dbReference type="Proteomes" id="UP000006565">
    <property type="component" value="Chromosome"/>
</dbReference>
<organism evidence="2 3">
    <name type="scientific">Methanolacinia petrolearia (strain DSM 11571 / OCM 486 / SEBR 4847)</name>
    <name type="common">Methanoplanus petrolearius</name>
    <dbReference type="NCBI Taxonomy" id="679926"/>
    <lineage>
        <taxon>Archaea</taxon>
        <taxon>Methanobacteriati</taxon>
        <taxon>Methanobacteriota</taxon>
        <taxon>Stenosarchaea group</taxon>
        <taxon>Methanomicrobia</taxon>
        <taxon>Methanomicrobiales</taxon>
        <taxon>Methanomicrobiaceae</taxon>
        <taxon>Methanolacinia</taxon>
    </lineage>
</organism>
<dbReference type="GO" id="GO:0006103">
    <property type="term" value="P:2-oxoglutarate metabolic process"/>
    <property type="evidence" value="ECO:0007669"/>
    <property type="project" value="TreeGrafter"/>
</dbReference>
<dbReference type="RefSeq" id="WP_013330515.1">
    <property type="nucleotide sequence ID" value="NC_014507.1"/>
</dbReference>
<gene>
    <name evidence="2" type="ordered locus">Mpet_2599</name>
</gene>
<dbReference type="PRINTS" id="PR00411">
    <property type="entry name" value="PNDRDTASEI"/>
</dbReference>
<keyword evidence="3" id="KW-1185">Reference proteome</keyword>
<feature type="domain" description="FAD/NAD(P)-binding" evidence="1">
    <location>
        <begin position="2"/>
        <end position="309"/>
    </location>
</feature>
<dbReference type="Pfam" id="PF07992">
    <property type="entry name" value="Pyr_redox_2"/>
    <property type="match status" value="1"/>
</dbReference>
<dbReference type="AlphaFoldDB" id="E1RFN8"/>
<dbReference type="InterPro" id="IPR023753">
    <property type="entry name" value="FAD/NAD-binding_dom"/>
</dbReference>
<name>E1RFN8_METP4</name>
<dbReference type="GO" id="GO:0050660">
    <property type="term" value="F:flavin adenine dinucleotide binding"/>
    <property type="evidence" value="ECO:0007669"/>
    <property type="project" value="TreeGrafter"/>
</dbReference>
<dbReference type="Gene3D" id="3.50.50.60">
    <property type="entry name" value="FAD/NAD(P)-binding domain"/>
    <property type="match status" value="1"/>
</dbReference>
<reference evidence="2 3" key="1">
    <citation type="journal article" date="2010" name="Stand. Genomic Sci.">
        <title>Complete genome sequence of Methanoplanus petrolearius type strain (SEBR 4847).</title>
        <authorList>
            <person name="Brambilla E."/>
            <person name="Djao O.D."/>
            <person name="Daligault H."/>
            <person name="Lapidus A."/>
            <person name="Lucas S."/>
            <person name="Hammon N."/>
            <person name="Nolan M."/>
            <person name="Tice H."/>
            <person name="Cheng J.F."/>
            <person name="Han C."/>
            <person name="Tapia R."/>
            <person name="Goodwin L."/>
            <person name="Pitluck S."/>
            <person name="Liolios K."/>
            <person name="Ivanova N."/>
            <person name="Mavromatis K."/>
            <person name="Mikhailova N."/>
            <person name="Pati A."/>
            <person name="Chen A."/>
            <person name="Palaniappan K."/>
            <person name="Land M."/>
            <person name="Hauser L."/>
            <person name="Chang Y.J."/>
            <person name="Jeffries C.D."/>
            <person name="Rohde M."/>
            <person name="Spring S."/>
            <person name="Sikorski J."/>
            <person name="Goker M."/>
            <person name="Woyke T."/>
            <person name="Bristow J."/>
            <person name="Eisen J.A."/>
            <person name="Markowitz V."/>
            <person name="Hugenholtz P."/>
            <person name="Kyrpides N.C."/>
            <person name="Klenk H.P."/>
        </authorList>
    </citation>
    <scope>NUCLEOTIDE SEQUENCE [LARGE SCALE GENOMIC DNA]</scope>
    <source>
        <strain evidence="3">DSM 11571 / OCM 486 / SEBR 4847</strain>
    </source>
</reference>
<dbReference type="GeneID" id="9745092"/>
<dbReference type="GO" id="GO:0004148">
    <property type="term" value="F:dihydrolipoyl dehydrogenase (NADH) activity"/>
    <property type="evidence" value="ECO:0007669"/>
    <property type="project" value="TreeGrafter"/>
</dbReference>
<dbReference type="PANTHER" id="PTHR22912">
    <property type="entry name" value="DISULFIDE OXIDOREDUCTASE"/>
    <property type="match status" value="1"/>
</dbReference>
<dbReference type="PRINTS" id="PR00368">
    <property type="entry name" value="FADPNR"/>
</dbReference>
<dbReference type="eggNOG" id="arCOG01068">
    <property type="taxonomic scope" value="Archaea"/>
</dbReference>
<dbReference type="HOGENOM" id="CLU_016755_0_2_2"/>
<protein>
    <submittedName>
        <fullName evidence="2">FAD-dependent pyridine nucleotide-disulfide oxidoreductase</fullName>
    </submittedName>
</protein>
<proteinExistence type="predicted"/>
<dbReference type="EMBL" id="CP002117">
    <property type="protein sequence ID" value="ADN37342.1"/>
    <property type="molecule type" value="Genomic_DNA"/>
</dbReference>
<evidence type="ECO:0000313" key="3">
    <source>
        <dbReference type="Proteomes" id="UP000006565"/>
    </source>
</evidence>
<dbReference type="InterPro" id="IPR050151">
    <property type="entry name" value="Class-I_Pyr_Nuc-Dis_Oxidored"/>
</dbReference>
<evidence type="ECO:0000313" key="2">
    <source>
        <dbReference type="EMBL" id="ADN37342.1"/>
    </source>
</evidence>